<organism evidence="1 2">
    <name type="scientific">Hyphococcus luteus</name>
    <dbReference type="NCBI Taxonomy" id="2058213"/>
    <lineage>
        <taxon>Bacteria</taxon>
        <taxon>Pseudomonadati</taxon>
        <taxon>Pseudomonadota</taxon>
        <taxon>Alphaproteobacteria</taxon>
        <taxon>Parvularculales</taxon>
        <taxon>Parvularculaceae</taxon>
        <taxon>Hyphococcus</taxon>
    </lineage>
</organism>
<dbReference type="InterPro" id="IPR053191">
    <property type="entry name" value="DcsG_Biosynth_Enzyme"/>
</dbReference>
<sequence length="283" mass="29742">MQMIVFATCAAEPALQESDRVLAAALGARGFAVAAAPWNGPQDAFVAADAVVIRSTWDYQKTPDAFADWLARLEGRPNVFNPPAMMRANMSKRYLLDLAGKGAPLPPTMAVEPDPDAIAAAMDALGLAEAVVKPEFGATASGLSVVRREDAAGLAAAAAKMAMPGLVQALVPEITTAGETSFIFAGRAFTHAVTKRPKSGDIRCQADHGGAAALADPPDWAVAEAHRLLAMVSGDPLYARIDAVTLDGEMRLMEVELIEPELFFTYSPDAAARLAGALLERLN</sequence>
<evidence type="ECO:0000313" key="1">
    <source>
        <dbReference type="EMBL" id="PQA88456.1"/>
    </source>
</evidence>
<name>A0A2S7K7I5_9PROT</name>
<proteinExistence type="predicted"/>
<dbReference type="AlphaFoldDB" id="A0A2S7K7I5"/>
<dbReference type="PANTHER" id="PTHR39217:SF1">
    <property type="entry name" value="GLUTATHIONE SYNTHETASE"/>
    <property type="match status" value="1"/>
</dbReference>
<evidence type="ECO:0000313" key="2">
    <source>
        <dbReference type="Proteomes" id="UP000239504"/>
    </source>
</evidence>
<dbReference type="SUPFAM" id="SSF56059">
    <property type="entry name" value="Glutathione synthetase ATP-binding domain-like"/>
    <property type="match status" value="1"/>
</dbReference>
<accession>A0A2S7K7I5</accession>
<gene>
    <name evidence="1" type="ORF">CW354_09205</name>
</gene>
<evidence type="ECO:0008006" key="3">
    <source>
        <dbReference type="Google" id="ProtNLM"/>
    </source>
</evidence>
<dbReference type="Proteomes" id="UP000239504">
    <property type="component" value="Unassembled WGS sequence"/>
</dbReference>
<protein>
    <recommendedName>
        <fullName evidence="3">ATP-grasp domain-containing protein</fullName>
    </recommendedName>
</protein>
<keyword evidence="2" id="KW-1185">Reference proteome</keyword>
<comment type="caution">
    <text evidence="1">The sequence shown here is derived from an EMBL/GenBank/DDBJ whole genome shotgun (WGS) entry which is preliminary data.</text>
</comment>
<dbReference type="EMBL" id="PJCH01000005">
    <property type="protein sequence ID" value="PQA88456.1"/>
    <property type="molecule type" value="Genomic_DNA"/>
</dbReference>
<reference evidence="1 2" key="1">
    <citation type="submission" date="2017-12" db="EMBL/GenBank/DDBJ databases">
        <authorList>
            <person name="Hurst M.R.H."/>
        </authorList>
    </citation>
    <scope>NUCLEOTIDE SEQUENCE [LARGE SCALE GENOMIC DNA]</scope>
    <source>
        <strain evidence="1 2">SY-3-19</strain>
    </source>
</reference>
<dbReference type="PANTHER" id="PTHR39217">
    <property type="match status" value="1"/>
</dbReference>